<dbReference type="Gene3D" id="1.25.40.10">
    <property type="entry name" value="Tetratricopeptide repeat domain"/>
    <property type="match status" value="1"/>
</dbReference>
<dbReference type="Proteomes" id="UP001165122">
    <property type="component" value="Unassembled WGS sequence"/>
</dbReference>
<keyword evidence="4" id="KW-1185">Reference proteome</keyword>
<dbReference type="Gene3D" id="3.30.40.10">
    <property type="entry name" value="Zinc/RING finger domain, C3HC4 (zinc finger)"/>
    <property type="match status" value="1"/>
</dbReference>
<evidence type="ECO:0000313" key="3">
    <source>
        <dbReference type="EMBL" id="GMH75118.1"/>
    </source>
</evidence>
<sequence length="338" mass="38859">MSAPVPPTNAPLKGPVHEEELYKDKCVICFVNVPDAQMRPCGHSAVCRDCTRELMTRSQPCPICCKPISSFEVGVYSGNLGERGLWLTPARNIRELATHEGFNEYFQKQFSGNEELYLRWKEVFDVLEIEGGEGIYYTVKETMERQVLRITRSEDLVKLRALAELCSQDFFDDKSLLVVAWRRILEVLELAMPEEKKVRGKKKKQQKKKNDPRKLEILDACRALGVACSKVRDFDDARQYYKRAKEGCEEQLGRDSEKALEVTSSLIMVTGSKSERIEKLRDLLKRMERALGEENVVTLETLNALGIQLRLKREYEEVIKVHERCLAGRMKVLGEDHK</sequence>
<dbReference type="InterPro" id="IPR011990">
    <property type="entry name" value="TPR-like_helical_dom_sf"/>
</dbReference>
<feature type="domain" description="RING-type" evidence="2">
    <location>
        <begin position="26"/>
        <end position="64"/>
    </location>
</feature>
<dbReference type="PROSITE" id="PS50089">
    <property type="entry name" value="ZF_RING_2"/>
    <property type="match status" value="1"/>
</dbReference>
<dbReference type="OrthoDB" id="105150at2759"/>
<dbReference type="Pfam" id="PF13176">
    <property type="entry name" value="TPR_7"/>
    <property type="match status" value="1"/>
</dbReference>
<accession>A0A9W7EFX3</accession>
<dbReference type="InterPro" id="IPR013083">
    <property type="entry name" value="Znf_RING/FYVE/PHD"/>
</dbReference>
<dbReference type="SUPFAM" id="SSF57850">
    <property type="entry name" value="RING/U-box"/>
    <property type="match status" value="1"/>
</dbReference>
<reference evidence="4" key="1">
    <citation type="journal article" date="2023" name="Commun. Biol.">
        <title>Genome analysis of Parmales, the sister group of diatoms, reveals the evolutionary specialization of diatoms from phago-mixotrophs to photoautotrophs.</title>
        <authorList>
            <person name="Ban H."/>
            <person name="Sato S."/>
            <person name="Yoshikawa S."/>
            <person name="Yamada K."/>
            <person name="Nakamura Y."/>
            <person name="Ichinomiya M."/>
            <person name="Sato N."/>
            <person name="Blanc-Mathieu R."/>
            <person name="Endo H."/>
            <person name="Kuwata A."/>
            <person name="Ogata H."/>
        </authorList>
    </citation>
    <scope>NUCLEOTIDE SEQUENCE [LARGE SCALE GENOMIC DNA]</scope>
    <source>
        <strain evidence="4">NIES 3700</strain>
    </source>
</reference>
<keyword evidence="1" id="KW-0863">Zinc-finger</keyword>
<dbReference type="InterPro" id="IPR001841">
    <property type="entry name" value="Znf_RING"/>
</dbReference>
<gene>
    <name evidence="3" type="ORF">TrLO_g12825</name>
</gene>
<evidence type="ECO:0000313" key="4">
    <source>
        <dbReference type="Proteomes" id="UP001165122"/>
    </source>
</evidence>
<organism evidence="3 4">
    <name type="scientific">Triparma laevis f. longispina</name>
    <dbReference type="NCBI Taxonomy" id="1714387"/>
    <lineage>
        <taxon>Eukaryota</taxon>
        <taxon>Sar</taxon>
        <taxon>Stramenopiles</taxon>
        <taxon>Ochrophyta</taxon>
        <taxon>Bolidophyceae</taxon>
        <taxon>Parmales</taxon>
        <taxon>Triparmaceae</taxon>
        <taxon>Triparma</taxon>
    </lineage>
</organism>
<evidence type="ECO:0000259" key="2">
    <source>
        <dbReference type="PROSITE" id="PS50089"/>
    </source>
</evidence>
<proteinExistence type="predicted"/>
<dbReference type="Pfam" id="PF13374">
    <property type="entry name" value="TPR_10"/>
    <property type="match status" value="1"/>
</dbReference>
<evidence type="ECO:0000256" key="1">
    <source>
        <dbReference type="PROSITE-ProRule" id="PRU00175"/>
    </source>
</evidence>
<dbReference type="GO" id="GO:0008270">
    <property type="term" value="F:zinc ion binding"/>
    <property type="evidence" value="ECO:0007669"/>
    <property type="project" value="UniProtKB-KW"/>
</dbReference>
<name>A0A9W7EFX3_9STRA</name>
<dbReference type="Pfam" id="PF13920">
    <property type="entry name" value="zf-C3HC4_3"/>
    <property type="match status" value="1"/>
</dbReference>
<keyword evidence="1" id="KW-0862">Zinc</keyword>
<keyword evidence="1" id="KW-0479">Metal-binding</keyword>
<dbReference type="SMART" id="SM00184">
    <property type="entry name" value="RING"/>
    <property type="match status" value="1"/>
</dbReference>
<dbReference type="SUPFAM" id="SSF48452">
    <property type="entry name" value="TPR-like"/>
    <property type="match status" value="1"/>
</dbReference>
<protein>
    <recommendedName>
        <fullName evidence="2">RING-type domain-containing protein</fullName>
    </recommendedName>
</protein>
<dbReference type="AlphaFoldDB" id="A0A9W7EFX3"/>
<dbReference type="EMBL" id="BRXW01000710">
    <property type="protein sequence ID" value="GMH75118.1"/>
    <property type="molecule type" value="Genomic_DNA"/>
</dbReference>
<dbReference type="InterPro" id="IPR019734">
    <property type="entry name" value="TPR_rpt"/>
</dbReference>
<dbReference type="GO" id="GO:0005737">
    <property type="term" value="C:cytoplasm"/>
    <property type="evidence" value="ECO:0007669"/>
    <property type="project" value="UniProtKB-ARBA"/>
</dbReference>
<comment type="caution">
    <text evidence="3">The sequence shown here is derived from an EMBL/GenBank/DDBJ whole genome shotgun (WGS) entry which is preliminary data.</text>
</comment>